<dbReference type="OrthoDB" id="6482909at2759"/>
<feature type="compositionally biased region" description="Pro residues" evidence="1">
    <location>
        <begin position="1"/>
        <end position="10"/>
    </location>
</feature>
<gene>
    <name evidence="3" type="ORF">KP509_38G002200</name>
</gene>
<dbReference type="Pfam" id="PF00646">
    <property type="entry name" value="F-box"/>
    <property type="match status" value="1"/>
</dbReference>
<dbReference type="SUPFAM" id="SSF117281">
    <property type="entry name" value="Kelch motif"/>
    <property type="match status" value="1"/>
</dbReference>
<dbReference type="EMBL" id="CM035443">
    <property type="protein sequence ID" value="KAH7277685.1"/>
    <property type="molecule type" value="Genomic_DNA"/>
</dbReference>
<dbReference type="PROSITE" id="PS50181">
    <property type="entry name" value="FBOX"/>
    <property type="match status" value="1"/>
</dbReference>
<sequence length="626" mass="71319">MEPKNLPPIPHSSQSKPPSTYSQSHHEHRARSPNRNHHHHHHSASPHRHHHHSPSHRHHHHSPSPHHHHHHHSPSPHRHHHHHHHHHSPSPHSHHHHRHSHSPHHRHHHSGSPHHHHHHHHHHHYYLEDGEMDPAIWKNLPDSILNRVLVRLPLTALLKLRLVCQSWNSKILSPTIAQLRTGLHPHRPGFIRISAQRSSAGHLQLDFLDRHFHWRKICLGVPPGSIEIEAANAHLLCLSMIFNSLDGFVFKRFLMCNPVTAACKYLPPTLATSYPIIVGMTVQRNTGDYVLVFGGNFKIAKGRQHASRTSEIYRSANGKWNRVPNMPQNITPVLTSVACGSFIYWLAWDDHEHFGLLRFDVDTEEWTWLQTSCDIECYVPWGLMERHGVLFKVGKVSSSVNKAYVWELQEDKMEWKVMSEVPEDSETHWEGCIRHCVGHDGAFCSDNSCGHGGLIYKFDEDGQISIYKAPTCPTEEEAAANKAAAELQQLELVGDQGKDEVTVEDDKDEILDHSSDSKGMQESGEIAKESSDGKNIEALHSVQEQEERENEDHSNGEEEDDEEYDDASSYSSYSSSSGSSYTGSSSEDEELEPDYPTQQKTPALCTPDMIAPFGHLYVFEPCLGKV</sequence>
<dbReference type="Gene3D" id="2.120.10.80">
    <property type="entry name" value="Kelch-type beta propeller"/>
    <property type="match status" value="1"/>
</dbReference>
<evidence type="ECO:0000256" key="1">
    <source>
        <dbReference type="SAM" id="MobiDB-lite"/>
    </source>
</evidence>
<dbReference type="Proteomes" id="UP000825935">
    <property type="component" value="Chromosome 38"/>
</dbReference>
<keyword evidence="4" id="KW-1185">Reference proteome</keyword>
<dbReference type="Pfam" id="PF08268">
    <property type="entry name" value="FBA_3"/>
    <property type="match status" value="1"/>
</dbReference>
<organism evidence="3 4">
    <name type="scientific">Ceratopteris richardii</name>
    <name type="common">Triangle waterfern</name>
    <dbReference type="NCBI Taxonomy" id="49495"/>
    <lineage>
        <taxon>Eukaryota</taxon>
        <taxon>Viridiplantae</taxon>
        <taxon>Streptophyta</taxon>
        <taxon>Embryophyta</taxon>
        <taxon>Tracheophyta</taxon>
        <taxon>Polypodiopsida</taxon>
        <taxon>Polypodiidae</taxon>
        <taxon>Polypodiales</taxon>
        <taxon>Pteridineae</taxon>
        <taxon>Pteridaceae</taxon>
        <taxon>Parkerioideae</taxon>
        <taxon>Ceratopteris</taxon>
    </lineage>
</organism>
<dbReference type="SMART" id="SM00256">
    <property type="entry name" value="FBOX"/>
    <property type="match status" value="1"/>
</dbReference>
<feature type="region of interest" description="Disordered" evidence="1">
    <location>
        <begin position="1"/>
        <end position="126"/>
    </location>
</feature>
<feature type="compositionally biased region" description="Acidic residues" evidence="1">
    <location>
        <begin position="557"/>
        <end position="566"/>
    </location>
</feature>
<reference evidence="3" key="1">
    <citation type="submission" date="2021-08" db="EMBL/GenBank/DDBJ databases">
        <title>WGS assembly of Ceratopteris richardii.</title>
        <authorList>
            <person name="Marchant D.B."/>
            <person name="Chen G."/>
            <person name="Jenkins J."/>
            <person name="Shu S."/>
            <person name="Leebens-Mack J."/>
            <person name="Grimwood J."/>
            <person name="Schmutz J."/>
            <person name="Soltis P."/>
            <person name="Soltis D."/>
            <person name="Chen Z.-H."/>
        </authorList>
    </citation>
    <scope>NUCLEOTIDE SEQUENCE</scope>
    <source>
        <strain evidence="3">Whitten #5841</strain>
        <tissue evidence="3">Leaf</tissue>
    </source>
</reference>
<dbReference type="InterPro" id="IPR013187">
    <property type="entry name" value="F-box-assoc_dom_typ3"/>
</dbReference>
<dbReference type="PANTHER" id="PTHR31672">
    <property type="entry name" value="BNACNNG10540D PROTEIN"/>
    <property type="match status" value="1"/>
</dbReference>
<evidence type="ECO:0000259" key="2">
    <source>
        <dbReference type="PROSITE" id="PS50181"/>
    </source>
</evidence>
<feature type="compositionally biased region" description="Polar residues" evidence="1">
    <location>
        <begin position="11"/>
        <end position="23"/>
    </location>
</feature>
<feature type="compositionally biased region" description="Basic residues" evidence="1">
    <location>
        <begin position="26"/>
        <end position="124"/>
    </location>
</feature>
<feature type="compositionally biased region" description="Low complexity" evidence="1">
    <location>
        <begin position="567"/>
        <end position="585"/>
    </location>
</feature>
<dbReference type="Gene3D" id="1.20.1280.50">
    <property type="match status" value="1"/>
</dbReference>
<feature type="compositionally biased region" description="Basic and acidic residues" evidence="1">
    <location>
        <begin position="525"/>
        <end position="537"/>
    </location>
</feature>
<name>A0A8T2Q1W0_CERRI</name>
<dbReference type="InterPro" id="IPR015915">
    <property type="entry name" value="Kelch-typ_b-propeller"/>
</dbReference>
<feature type="region of interest" description="Disordered" evidence="1">
    <location>
        <begin position="495"/>
        <end position="607"/>
    </location>
</feature>
<evidence type="ECO:0000313" key="3">
    <source>
        <dbReference type="EMBL" id="KAH7277685.1"/>
    </source>
</evidence>
<feature type="domain" description="F-box" evidence="2">
    <location>
        <begin position="134"/>
        <end position="183"/>
    </location>
</feature>
<dbReference type="InterPro" id="IPR036047">
    <property type="entry name" value="F-box-like_dom_sf"/>
</dbReference>
<dbReference type="InterPro" id="IPR001810">
    <property type="entry name" value="F-box_dom"/>
</dbReference>
<dbReference type="InterPro" id="IPR050796">
    <property type="entry name" value="SCF_F-box_component"/>
</dbReference>
<evidence type="ECO:0000313" key="4">
    <source>
        <dbReference type="Proteomes" id="UP000825935"/>
    </source>
</evidence>
<proteinExistence type="predicted"/>
<dbReference type="AlphaFoldDB" id="A0A8T2Q1W0"/>
<comment type="caution">
    <text evidence="3">The sequence shown here is derived from an EMBL/GenBank/DDBJ whole genome shotgun (WGS) entry which is preliminary data.</text>
</comment>
<dbReference type="SUPFAM" id="SSF81383">
    <property type="entry name" value="F-box domain"/>
    <property type="match status" value="1"/>
</dbReference>
<dbReference type="PANTHER" id="PTHR31672:SF2">
    <property type="entry name" value="F-BOX DOMAIN-CONTAINING PROTEIN"/>
    <property type="match status" value="1"/>
</dbReference>
<accession>A0A8T2Q1W0</accession>
<protein>
    <recommendedName>
        <fullName evidence="2">F-box domain-containing protein</fullName>
    </recommendedName>
</protein>